<evidence type="ECO:0000256" key="2">
    <source>
        <dbReference type="ARBA" id="ARBA00005695"/>
    </source>
</evidence>
<dbReference type="SUPFAM" id="SSF53850">
    <property type="entry name" value="Periplasmic binding protein-like II"/>
    <property type="match status" value="1"/>
</dbReference>
<keyword evidence="3" id="KW-0732">Signal</keyword>
<dbReference type="InterPro" id="IPR000914">
    <property type="entry name" value="SBP_5_dom"/>
</dbReference>
<gene>
    <name evidence="5" type="ORF">D5400_01405</name>
</gene>
<comment type="subcellular location">
    <subcellularLocation>
        <location evidence="1">Periplasm</location>
    </subcellularLocation>
</comment>
<dbReference type="Gene3D" id="3.40.190.10">
    <property type="entry name" value="Periplasmic binding protein-like II"/>
    <property type="match status" value="1"/>
</dbReference>
<dbReference type="PANTHER" id="PTHR30290">
    <property type="entry name" value="PERIPLASMIC BINDING COMPONENT OF ABC TRANSPORTER"/>
    <property type="match status" value="1"/>
</dbReference>
<evidence type="ECO:0000256" key="3">
    <source>
        <dbReference type="ARBA" id="ARBA00022729"/>
    </source>
</evidence>
<dbReference type="AlphaFoldDB" id="A0A3Q8XRI0"/>
<dbReference type="PANTHER" id="PTHR30290:SF64">
    <property type="entry name" value="ABC TRANSPORTER PERIPLASMIC BINDING PROTEIN"/>
    <property type="match status" value="1"/>
</dbReference>
<evidence type="ECO:0000259" key="4">
    <source>
        <dbReference type="Pfam" id="PF00496"/>
    </source>
</evidence>
<dbReference type="GO" id="GO:0042884">
    <property type="term" value="P:microcin transport"/>
    <property type="evidence" value="ECO:0007669"/>
    <property type="project" value="TreeGrafter"/>
</dbReference>
<comment type="similarity">
    <text evidence="2">Belongs to the bacterial solute-binding protein 5 family.</text>
</comment>
<dbReference type="RefSeq" id="WP_126012572.1">
    <property type="nucleotide sequence ID" value="NZ_CP032509.1"/>
</dbReference>
<organism evidence="5 6">
    <name type="scientific">Georhizobium profundi</name>
    <dbReference type="NCBI Taxonomy" id="2341112"/>
    <lineage>
        <taxon>Bacteria</taxon>
        <taxon>Pseudomonadati</taxon>
        <taxon>Pseudomonadota</taxon>
        <taxon>Alphaproteobacteria</taxon>
        <taxon>Hyphomicrobiales</taxon>
        <taxon>Rhizobiaceae</taxon>
        <taxon>Georhizobium</taxon>
    </lineage>
</organism>
<dbReference type="Pfam" id="PF00496">
    <property type="entry name" value="SBP_bac_5"/>
    <property type="match status" value="1"/>
</dbReference>
<keyword evidence="6" id="KW-1185">Reference proteome</keyword>
<dbReference type="PIRSF" id="PIRSF002741">
    <property type="entry name" value="MppA"/>
    <property type="match status" value="1"/>
</dbReference>
<dbReference type="CDD" id="cd08497">
    <property type="entry name" value="MbnE-like"/>
    <property type="match status" value="1"/>
</dbReference>
<feature type="domain" description="Solute-binding protein family 5" evidence="4">
    <location>
        <begin position="96"/>
        <end position="508"/>
    </location>
</feature>
<dbReference type="KEGG" id="abaw:D5400_01405"/>
<protein>
    <submittedName>
        <fullName evidence="5">ABC transporter substrate-binding protein</fullName>
    </submittedName>
</protein>
<evidence type="ECO:0000313" key="6">
    <source>
        <dbReference type="Proteomes" id="UP000268192"/>
    </source>
</evidence>
<reference evidence="5 6" key="1">
    <citation type="submission" date="2018-09" db="EMBL/GenBank/DDBJ databases">
        <title>Marinorhizobium profundi gen. nov., sp. nov., isolated from a deep-sea sediment sample from the New Britain Trench and proposal of Marinorhizobiaceae fam. nov. in the order Rhizobiales of the class Alphaproteobacteria.</title>
        <authorList>
            <person name="Cao J."/>
        </authorList>
    </citation>
    <scope>NUCLEOTIDE SEQUENCE [LARGE SCALE GENOMIC DNA]</scope>
    <source>
        <strain evidence="5 6">WS11</strain>
    </source>
</reference>
<sequence length="605" mass="68470">MMMASAVSPVVAQEDQAREWRHGAALIGEPKYPADFPHFDYVNPEAPKGGTLRLSQSGSFDTFNPLLARGELATGLNLVYETLMERSQDEASAEYGLLAEALSYPEDYSSVTFRLREGARWHDGEPVTTDDVVWSFEKAVELDPQMQFYYQHVTGAEAAGEREVTFTFDEANNRELPQIVGQLLILPKHWWEGEGPNGQPRDIGSTTLEPPLGSGPYRISSFNPGADVTYERVEDYWGADIPTRVGTNNFDRISHIYFADRNVEFEAFKAGNFDYWVENAAIRWETGYDFPAANDGRIVREELENPYRASGQLVGFIPNLRREKFQDERVRRALNYAFDFEELNRTIFFGAYERVNSYFFGTELASSGLPQGEELEILETVRDQIPAEVFDTEYTNPTGGNPQAQRENLREAVRLFSEAGYEIQNNRMVNTETGEPFSFEIILNGPTIERVALPWSENLRRIGVAVSVRTVEPSQYINRIRSRDFDVIYAGWGQSLSPGNEQWEYWGGRSAEREGSQNFGGIADPGIDALIRKIVFADDRETLIAATRALDRVLLAHDYVIPTYTARAARIAYWDKFARPELLPEYSIGFPDVWWSKDAEGGNGG</sequence>
<dbReference type="InterPro" id="IPR030678">
    <property type="entry name" value="Peptide/Ni-bd"/>
</dbReference>
<dbReference type="GO" id="GO:0043190">
    <property type="term" value="C:ATP-binding cassette (ABC) transporter complex"/>
    <property type="evidence" value="ECO:0007669"/>
    <property type="project" value="InterPro"/>
</dbReference>
<dbReference type="GO" id="GO:0015833">
    <property type="term" value="P:peptide transport"/>
    <property type="evidence" value="ECO:0007669"/>
    <property type="project" value="TreeGrafter"/>
</dbReference>
<accession>A0A3Q8XRI0</accession>
<dbReference type="OrthoDB" id="9803988at2"/>
<dbReference type="Gene3D" id="3.10.105.10">
    <property type="entry name" value="Dipeptide-binding Protein, Domain 3"/>
    <property type="match status" value="1"/>
</dbReference>
<dbReference type="EMBL" id="CP032509">
    <property type="protein sequence ID" value="AZN73507.1"/>
    <property type="molecule type" value="Genomic_DNA"/>
</dbReference>
<name>A0A3Q8XRI0_9HYPH</name>
<evidence type="ECO:0000313" key="5">
    <source>
        <dbReference type="EMBL" id="AZN73507.1"/>
    </source>
</evidence>
<proteinExistence type="inferred from homology"/>
<dbReference type="GO" id="GO:0030288">
    <property type="term" value="C:outer membrane-bounded periplasmic space"/>
    <property type="evidence" value="ECO:0007669"/>
    <property type="project" value="TreeGrafter"/>
</dbReference>
<dbReference type="Proteomes" id="UP000268192">
    <property type="component" value="Chromosome"/>
</dbReference>
<evidence type="ECO:0000256" key="1">
    <source>
        <dbReference type="ARBA" id="ARBA00004418"/>
    </source>
</evidence>
<dbReference type="GO" id="GO:1904680">
    <property type="term" value="F:peptide transmembrane transporter activity"/>
    <property type="evidence" value="ECO:0007669"/>
    <property type="project" value="TreeGrafter"/>
</dbReference>
<dbReference type="InterPro" id="IPR039424">
    <property type="entry name" value="SBP_5"/>
</dbReference>